<accession>A0A9X2TCU3</accession>
<gene>
    <name evidence="4" type="ORF">GGP71_002706</name>
</gene>
<dbReference type="Gene3D" id="3.40.50.2000">
    <property type="entry name" value="Glycogen Phosphorylase B"/>
    <property type="match status" value="2"/>
</dbReference>
<evidence type="ECO:0000259" key="2">
    <source>
        <dbReference type="Pfam" id="PF00534"/>
    </source>
</evidence>
<reference evidence="4" key="1">
    <citation type="submission" date="2022-08" db="EMBL/GenBank/DDBJ databases">
        <title>Genomic Encyclopedia of Type Strains, Phase V (KMG-V): Genome sequencing to study the core and pangenomes of soil and plant-associated prokaryotes.</title>
        <authorList>
            <person name="Whitman W."/>
        </authorList>
    </citation>
    <scope>NUCLEOTIDE SEQUENCE</scope>
    <source>
        <strain evidence="4">0</strain>
    </source>
</reference>
<dbReference type="GO" id="GO:0016757">
    <property type="term" value="F:glycosyltransferase activity"/>
    <property type="evidence" value="ECO:0007669"/>
    <property type="project" value="InterPro"/>
</dbReference>
<dbReference type="Proteomes" id="UP001155027">
    <property type="component" value="Unassembled WGS sequence"/>
</dbReference>
<dbReference type="SUPFAM" id="SSF53756">
    <property type="entry name" value="UDP-Glycosyltransferase/glycogen phosphorylase"/>
    <property type="match status" value="1"/>
</dbReference>
<dbReference type="EMBL" id="JANUAU010000009">
    <property type="protein sequence ID" value="MCS3678765.1"/>
    <property type="molecule type" value="Genomic_DNA"/>
</dbReference>
<keyword evidence="1" id="KW-0808">Transferase</keyword>
<dbReference type="PANTHER" id="PTHR46401:SF2">
    <property type="entry name" value="GLYCOSYLTRANSFERASE WBBK-RELATED"/>
    <property type="match status" value="1"/>
</dbReference>
<protein>
    <submittedName>
        <fullName evidence="4">Glycosyltransferase involved in cell wall biosynthesis</fullName>
    </submittedName>
</protein>
<evidence type="ECO:0000313" key="4">
    <source>
        <dbReference type="EMBL" id="MCS3678765.1"/>
    </source>
</evidence>
<feature type="domain" description="Glycosyl transferase family 1" evidence="2">
    <location>
        <begin position="174"/>
        <end position="329"/>
    </location>
</feature>
<dbReference type="PANTHER" id="PTHR46401">
    <property type="entry name" value="GLYCOSYLTRANSFERASE WBBK-RELATED"/>
    <property type="match status" value="1"/>
</dbReference>
<dbReference type="InterPro" id="IPR028098">
    <property type="entry name" value="Glyco_trans_4-like_N"/>
</dbReference>
<evidence type="ECO:0000313" key="5">
    <source>
        <dbReference type="Proteomes" id="UP001155027"/>
    </source>
</evidence>
<dbReference type="InterPro" id="IPR001296">
    <property type="entry name" value="Glyco_trans_1"/>
</dbReference>
<organism evidence="4 5">
    <name type="scientific">Salinibacter ruber</name>
    <dbReference type="NCBI Taxonomy" id="146919"/>
    <lineage>
        <taxon>Bacteria</taxon>
        <taxon>Pseudomonadati</taxon>
        <taxon>Rhodothermota</taxon>
        <taxon>Rhodothermia</taxon>
        <taxon>Rhodothermales</taxon>
        <taxon>Salinibacteraceae</taxon>
        <taxon>Salinibacter</taxon>
    </lineage>
</organism>
<evidence type="ECO:0000256" key="1">
    <source>
        <dbReference type="ARBA" id="ARBA00022679"/>
    </source>
</evidence>
<proteinExistence type="predicted"/>
<dbReference type="Pfam" id="PF13439">
    <property type="entry name" value="Glyco_transf_4"/>
    <property type="match status" value="1"/>
</dbReference>
<sequence>MTEHLAEKPTVRHRVLGNRSQHDRTVPKLGAPWTEYSYELFDWGTTPQQMRWYALGYPRAEQYWQEADLVYCTAESYVPTGKMRLAVTVHDAAFFESSERAHTGNWVQQQRWRLLYRRLSGEADLFHTVSNFSAERIAHYFPSIRDRLRVVHNAVTPHFFESPPEEGRAYVRKHGLRDRPFVMLPRGLHYRKNADLVLEAWPKIHEAVPEALLVVTSHNDPEYVERAQEVFGDSVHITGYISEEALHALYEAATLVWMPSRYEGFGLPVLEAMACGTPVVASDAASLPEVAGNAAELVPVDNSGAHVSVIRTLLETPSQRRRLREAGRARAQQFTWDRAATQLFSAFQDII</sequence>
<dbReference type="GO" id="GO:0009103">
    <property type="term" value="P:lipopolysaccharide biosynthetic process"/>
    <property type="evidence" value="ECO:0007669"/>
    <property type="project" value="TreeGrafter"/>
</dbReference>
<dbReference type="AlphaFoldDB" id="A0A9X2TCU3"/>
<dbReference type="Pfam" id="PF00534">
    <property type="entry name" value="Glycos_transf_1"/>
    <property type="match status" value="1"/>
</dbReference>
<dbReference type="CDD" id="cd03809">
    <property type="entry name" value="GT4_MtfB-like"/>
    <property type="match status" value="1"/>
</dbReference>
<evidence type="ECO:0000259" key="3">
    <source>
        <dbReference type="Pfam" id="PF13439"/>
    </source>
</evidence>
<name>A0A9X2TCU3_9BACT</name>
<comment type="caution">
    <text evidence="4">The sequence shown here is derived from an EMBL/GenBank/DDBJ whole genome shotgun (WGS) entry which is preliminary data.</text>
</comment>
<feature type="domain" description="Glycosyltransferase subfamily 4-like N-terminal" evidence="3">
    <location>
        <begin position="52"/>
        <end position="157"/>
    </location>
</feature>